<dbReference type="HOGENOM" id="CLU_047373_4_0_11"/>
<gene>
    <name evidence="4" type="ORF">CUREI_06590</name>
</gene>
<name>A0A077HIV5_9CORY</name>
<evidence type="ECO:0000259" key="3">
    <source>
        <dbReference type="Pfam" id="PF08338"/>
    </source>
</evidence>
<dbReference type="InterPro" id="IPR036291">
    <property type="entry name" value="NAD(P)-bd_dom_sf"/>
</dbReference>
<dbReference type="PANTHER" id="PTHR11092:SF0">
    <property type="entry name" value="EPIMERASE FAMILY PROTEIN SDR39U1"/>
    <property type="match status" value="1"/>
</dbReference>
<dbReference type="RefSeq" id="WP_038611780.1">
    <property type="nucleotide sequence ID" value="NZ_CP009215.1"/>
</dbReference>
<protein>
    <submittedName>
        <fullName evidence="4">Nucleoside-diphosphate sugar epimerase</fullName>
    </submittedName>
</protein>
<dbReference type="PANTHER" id="PTHR11092">
    <property type="entry name" value="SUGAR NUCLEOTIDE EPIMERASE RELATED"/>
    <property type="match status" value="1"/>
</dbReference>
<dbReference type="Pfam" id="PF01370">
    <property type="entry name" value="Epimerase"/>
    <property type="match status" value="1"/>
</dbReference>
<dbReference type="CDD" id="cd07820">
    <property type="entry name" value="SRPBCC_3"/>
    <property type="match status" value="1"/>
</dbReference>
<dbReference type="Gene3D" id="3.40.50.720">
    <property type="entry name" value="NAD(P)-binding Rossmann-like Domain"/>
    <property type="match status" value="1"/>
</dbReference>
<dbReference type="Proteomes" id="UP000028939">
    <property type="component" value="Chromosome"/>
</dbReference>
<dbReference type="AlphaFoldDB" id="A0A077HIV5"/>
<dbReference type="KEGG" id="cuv:CUREI_06590"/>
<evidence type="ECO:0000313" key="5">
    <source>
        <dbReference type="Proteomes" id="UP000028939"/>
    </source>
</evidence>
<dbReference type="InterPro" id="IPR013549">
    <property type="entry name" value="DUF1731"/>
</dbReference>
<accession>A0A077HIV5</accession>
<evidence type="ECO:0000259" key="2">
    <source>
        <dbReference type="Pfam" id="PF01370"/>
    </source>
</evidence>
<dbReference type="Gene3D" id="3.30.530.20">
    <property type="match status" value="1"/>
</dbReference>
<dbReference type="InterPro" id="IPR023393">
    <property type="entry name" value="START-like_dom_sf"/>
</dbReference>
<dbReference type="STRING" id="401472.CUREI_06590"/>
<dbReference type="Pfam" id="PF08338">
    <property type="entry name" value="DUF1731"/>
    <property type="match status" value="1"/>
</dbReference>
<feature type="domain" description="DUF1731" evidence="3">
    <location>
        <begin position="384"/>
        <end position="431"/>
    </location>
</feature>
<dbReference type="NCBIfam" id="TIGR01777">
    <property type="entry name" value="yfcH"/>
    <property type="match status" value="1"/>
</dbReference>
<evidence type="ECO:0000313" key="4">
    <source>
        <dbReference type="EMBL" id="AIL97008.1"/>
    </source>
</evidence>
<dbReference type="SUPFAM" id="SSF51735">
    <property type="entry name" value="NAD(P)-binding Rossmann-fold domains"/>
    <property type="match status" value="1"/>
</dbReference>
<dbReference type="SUPFAM" id="SSF55961">
    <property type="entry name" value="Bet v1-like"/>
    <property type="match status" value="1"/>
</dbReference>
<dbReference type="InterPro" id="IPR010099">
    <property type="entry name" value="SDR39U1"/>
</dbReference>
<dbReference type="InterPro" id="IPR001509">
    <property type="entry name" value="Epimerase_deHydtase"/>
</dbReference>
<sequence length="443" mass="47680">MGIHAEYTLPFPREDVWRWHTRPGAVTRLTPGFLPMRVQSEAASIRNGTTVFSLPAGMQWKAHHLADGYTAGHKFTDIAANQPLRTATQWRHEHRFEDAGQGTLLIDDVSATIPETVLRPAWAYRQRQLLEDLKFIASLPDAEPKTVAMTGSSGLVGTHLRAQLTTAGHSVIPLVRGEAGPGERHWDMDNPAPDLLAGVDGVIHLAGESIMGRFTEDKKRKIRDSRIEPTRKLAQLSADSGVGVFVGASAVGYYGTDAGGFPHTETDGPGAGFLADVCAAWEDAAQAEGIRTVNIRTGLALSGAGGLLPVLKASVNAGLTAQFGAGDFWMSWVALDDLTDLYTRALLDDTVSGPVNATAPEPVTNAQMSEQLAELLRRPDVLAIPTFGPKLLLGDEGARELALADQRVVPAAATERGWQFRYPTLEAALRHELGKEQLLVSQA</sequence>
<dbReference type="OrthoDB" id="9801773at2"/>
<keyword evidence="5" id="KW-1185">Reference proteome</keyword>
<feature type="domain" description="NAD-dependent epimerase/dehydratase" evidence="2">
    <location>
        <begin position="148"/>
        <end position="348"/>
    </location>
</feature>
<comment type="similarity">
    <text evidence="1">Belongs to the NAD(P)-dependent epimerase/dehydratase family. SDR39U1 subfamily.</text>
</comment>
<reference evidence="4 5" key="1">
    <citation type="submission" date="2014-08" db="EMBL/GenBank/DDBJ databases">
        <title>Complete genome sequence of Corynebacterium ureicelerivorans DSM 45051, a lipophilic and urea-splitting isolate from a blood culture of a septicaemia patient.</title>
        <authorList>
            <person name="Tippelt A."/>
            <person name="Albersmeier A."/>
            <person name="Brinkrolf K."/>
            <person name="Ruckert C."/>
            <person name="Tauch A."/>
        </authorList>
    </citation>
    <scope>NUCLEOTIDE SEQUENCE [LARGE SCALE GENOMIC DNA]</scope>
    <source>
        <strain evidence="4 5">IMMIB RIV-2301</strain>
    </source>
</reference>
<organism evidence="4 5">
    <name type="scientific">Corynebacterium ureicelerivorans</name>
    <dbReference type="NCBI Taxonomy" id="401472"/>
    <lineage>
        <taxon>Bacteria</taxon>
        <taxon>Bacillati</taxon>
        <taxon>Actinomycetota</taxon>
        <taxon>Actinomycetes</taxon>
        <taxon>Mycobacteriales</taxon>
        <taxon>Corynebacteriaceae</taxon>
        <taxon>Corynebacterium</taxon>
    </lineage>
</organism>
<dbReference type="EMBL" id="CP009215">
    <property type="protein sequence ID" value="AIL97008.1"/>
    <property type="molecule type" value="Genomic_DNA"/>
</dbReference>
<proteinExistence type="inferred from homology"/>
<evidence type="ECO:0000256" key="1">
    <source>
        <dbReference type="ARBA" id="ARBA00009353"/>
    </source>
</evidence>